<dbReference type="InParanoid" id="A0A165QND7"/>
<dbReference type="Pfam" id="PF09444">
    <property type="entry name" value="MRC1"/>
    <property type="match status" value="1"/>
</dbReference>
<feature type="compositionally biased region" description="Basic and acidic residues" evidence="1">
    <location>
        <begin position="494"/>
        <end position="508"/>
    </location>
</feature>
<feature type="region of interest" description="Disordered" evidence="1">
    <location>
        <begin position="588"/>
        <end position="672"/>
    </location>
</feature>
<evidence type="ECO:0000256" key="1">
    <source>
        <dbReference type="SAM" id="MobiDB-lite"/>
    </source>
</evidence>
<feature type="compositionally biased region" description="Basic and acidic residues" evidence="1">
    <location>
        <begin position="330"/>
        <end position="358"/>
    </location>
</feature>
<feature type="region of interest" description="Disordered" evidence="1">
    <location>
        <begin position="761"/>
        <end position="850"/>
    </location>
</feature>
<feature type="compositionally biased region" description="Low complexity" evidence="1">
    <location>
        <begin position="81"/>
        <end position="91"/>
    </location>
</feature>
<feature type="compositionally biased region" description="Basic and acidic residues" evidence="1">
    <location>
        <begin position="886"/>
        <end position="905"/>
    </location>
</feature>
<dbReference type="EMBL" id="KV425882">
    <property type="protein sequence ID" value="KZW03856.1"/>
    <property type="molecule type" value="Genomic_DNA"/>
</dbReference>
<feature type="region of interest" description="Disordered" evidence="1">
    <location>
        <begin position="478"/>
        <end position="569"/>
    </location>
</feature>
<dbReference type="OrthoDB" id="3361281at2759"/>
<evidence type="ECO:0000259" key="2">
    <source>
        <dbReference type="Pfam" id="PF09444"/>
    </source>
</evidence>
<accession>A0A165QND7</accession>
<keyword evidence="4" id="KW-1185">Reference proteome</keyword>
<dbReference type="STRING" id="1314781.A0A165QND7"/>
<feature type="compositionally biased region" description="Acidic residues" evidence="1">
    <location>
        <begin position="364"/>
        <end position="377"/>
    </location>
</feature>
<reference evidence="3 4" key="1">
    <citation type="journal article" date="2016" name="Mol. Biol. Evol.">
        <title>Comparative Genomics of Early-Diverging Mushroom-Forming Fungi Provides Insights into the Origins of Lignocellulose Decay Capabilities.</title>
        <authorList>
            <person name="Nagy L.G."/>
            <person name="Riley R."/>
            <person name="Tritt A."/>
            <person name="Adam C."/>
            <person name="Daum C."/>
            <person name="Floudas D."/>
            <person name="Sun H."/>
            <person name="Yadav J.S."/>
            <person name="Pangilinan J."/>
            <person name="Larsson K.H."/>
            <person name="Matsuura K."/>
            <person name="Barry K."/>
            <person name="Labutti K."/>
            <person name="Kuo R."/>
            <person name="Ohm R.A."/>
            <person name="Bhattacharya S.S."/>
            <person name="Shirouzu T."/>
            <person name="Yoshinaga Y."/>
            <person name="Martin F.M."/>
            <person name="Grigoriev I.V."/>
            <person name="Hibbett D.S."/>
        </authorList>
    </citation>
    <scope>NUCLEOTIDE SEQUENCE [LARGE SCALE GENOMIC DNA]</scope>
    <source>
        <strain evidence="3 4">HHB12029</strain>
    </source>
</reference>
<protein>
    <recommendedName>
        <fullName evidence="2">DNA replication checkpoint mediator MRC1 domain-containing protein</fullName>
    </recommendedName>
</protein>
<feature type="compositionally biased region" description="Polar residues" evidence="1">
    <location>
        <begin position="246"/>
        <end position="259"/>
    </location>
</feature>
<sequence length="1157" mass="125896">MSSPDHPAVASPPRVARVYGRAAVASKPAEPPARAKSRGEGSGSDSDGSAPTFAVPKFGQWKAQLAALDKEFDSDDDEAAVPRVPAPLRALSPVRSQAMSKPSAGRQHNADHASSPSSSQRGGTSFDFSMDQTMANGTTPDTSPSTSPIELLAGLADKPSRPPASRRQSAQSSHDELDEKPLPPTSRGTSAVPPRKKKAKADPSTNKPAKPKRLTKKEEAEMKRETARMLSDQRVSLSRGARDTRLSLSDLTAKLSSKCQPRKGASGNAGQVGPQAPSSPIDMFSSSSAIDELAAAAAPSFVAGPRRPMVKPKDLNALLLKRGRAQAASVRKEKEEDWVRRGGVLKRLDEEEVKKEDAAMLPVDAEEEEARDPDWEPDAAQGDTHVDSASSEDEDDAEPGLSSGDEDAEDDMAVKNQVPPTLAQRSTDDLGGDTEDEDDNIPLPPKPTAKRRVAGVIADSDSENEAIAPRERILVAGSSFMIPHRPASSLSASESEKDKENSKIRAFDDGENTENPVAPMSLDSPSAPRRSRSLLSDDENENKENAPRALPTQRPPLSTISRLERRYTYDGSQPRAVLGVLATDDRPTLAELSLDSPQRPGDGSPLQMKRPIARPFDDDDLGGGFTQLFEQDDAPRGRPTLPRSLSASIPRRLFDGFGPTESQKSLQFTPTQNRRPVMQISETQRMRDDEIMVMEMEDMPTQAPSDKEPEWFINDKGLMTQTRPSFTPIAPTPVPALGAPFGSSLAPSPFDRDMATPASEHVLRRLKRKSSPQPLWQKDDNDVDFFSPTGKRPEKRQRNAFDLLNEGAKKDKAKSAKLKKQPSEFVQDQADESDDETGLGFGGVKEDDEVVDEEAMKAAVEGMMDDQQMDVDAIAEELILEKHKEHLQEDDLKLQELHEKATRGDLRKKKRSGGLNLDDDSSDEEGFKRPRPSKHARNIENDSLPDLAKNPRTKAFFDVYQDATVDADMIVLPEMDLGGSDEEEEAKPDAGGEASAEEDEDAEPATRMITARDLRRELLAAAKKPAAAINPEDIDWLNDEYEDDDEMQLQVEEVPRKPVAGQKSRAIGGPIDRDLVLKRSTAVASDKLQSWAKQEGSNKSLGARRGGALSSVTGHGAPSRTASSSNPTVERRKLKAASQAKRTVSGLGKFLEKKRQS</sequence>
<feature type="domain" description="DNA replication checkpoint mediator MRC1" evidence="2">
    <location>
        <begin position="819"/>
        <end position="958"/>
    </location>
</feature>
<proteinExistence type="predicted"/>
<dbReference type="Proteomes" id="UP000077266">
    <property type="component" value="Unassembled WGS sequence"/>
</dbReference>
<feature type="compositionally biased region" description="Low complexity" evidence="1">
    <location>
        <begin position="138"/>
        <end position="148"/>
    </location>
</feature>
<dbReference type="InterPro" id="IPR018564">
    <property type="entry name" value="Repl_chkpnt_MRC1_dom"/>
</dbReference>
<evidence type="ECO:0000313" key="3">
    <source>
        <dbReference type="EMBL" id="KZW03856.1"/>
    </source>
</evidence>
<feature type="compositionally biased region" description="Polar residues" evidence="1">
    <location>
        <begin position="660"/>
        <end position="672"/>
    </location>
</feature>
<feature type="region of interest" description="Disordered" evidence="1">
    <location>
        <begin position="971"/>
        <end position="1006"/>
    </location>
</feature>
<feature type="compositionally biased region" description="Acidic residues" evidence="1">
    <location>
        <begin position="430"/>
        <end position="440"/>
    </location>
</feature>
<feature type="compositionally biased region" description="Polar residues" evidence="1">
    <location>
        <begin position="120"/>
        <end position="137"/>
    </location>
</feature>
<feature type="region of interest" description="Disordered" evidence="1">
    <location>
        <begin position="20"/>
        <end position="55"/>
    </location>
</feature>
<evidence type="ECO:0000313" key="4">
    <source>
        <dbReference type="Proteomes" id="UP000077266"/>
    </source>
</evidence>
<dbReference type="AlphaFoldDB" id="A0A165QND7"/>
<gene>
    <name evidence="3" type="ORF">EXIGLDRAFT_715901</name>
</gene>
<feature type="region of interest" description="Disordered" evidence="1">
    <location>
        <begin position="1086"/>
        <end position="1157"/>
    </location>
</feature>
<feature type="compositionally biased region" description="Basic and acidic residues" evidence="1">
    <location>
        <begin position="216"/>
        <end position="227"/>
    </location>
</feature>
<feature type="compositionally biased region" description="Acidic residues" evidence="1">
    <location>
        <begin position="390"/>
        <end position="411"/>
    </location>
</feature>
<name>A0A165QND7_EXIGL</name>
<feature type="region of interest" description="Disordered" evidence="1">
    <location>
        <begin position="886"/>
        <end position="953"/>
    </location>
</feature>
<feature type="region of interest" description="Disordered" evidence="1">
    <location>
        <begin position="69"/>
        <end position="284"/>
    </location>
</feature>
<feature type="region of interest" description="Disordered" evidence="1">
    <location>
        <begin position="324"/>
        <end position="465"/>
    </location>
</feature>
<organism evidence="3 4">
    <name type="scientific">Exidia glandulosa HHB12029</name>
    <dbReference type="NCBI Taxonomy" id="1314781"/>
    <lineage>
        <taxon>Eukaryota</taxon>
        <taxon>Fungi</taxon>
        <taxon>Dikarya</taxon>
        <taxon>Basidiomycota</taxon>
        <taxon>Agaricomycotina</taxon>
        <taxon>Agaricomycetes</taxon>
        <taxon>Auriculariales</taxon>
        <taxon>Exidiaceae</taxon>
        <taxon>Exidia</taxon>
    </lineage>
</organism>
<feature type="compositionally biased region" description="Polar residues" evidence="1">
    <location>
        <begin position="1087"/>
        <end position="1100"/>
    </location>
</feature>